<gene>
    <name evidence="3" type="primary">Contig4669.g4983</name>
    <name evidence="3" type="ORF">STYLEM_11433</name>
</gene>
<protein>
    <submittedName>
        <fullName evidence="3">Dnaj homolog subfamily c member 27-like</fullName>
    </submittedName>
</protein>
<dbReference type="PRINTS" id="PR00449">
    <property type="entry name" value="RASTRNSFRMNG"/>
</dbReference>
<keyword evidence="2" id="KW-0342">GTP-binding</keyword>
<dbReference type="OrthoDB" id="8830751at2759"/>
<reference evidence="3 4" key="1">
    <citation type="submission" date="2014-06" db="EMBL/GenBank/DDBJ databases">
        <authorList>
            <person name="Swart Estienne"/>
        </authorList>
    </citation>
    <scope>NUCLEOTIDE SEQUENCE [LARGE SCALE GENOMIC DNA]</scope>
    <source>
        <strain evidence="3 4">130c</strain>
    </source>
</reference>
<evidence type="ECO:0000256" key="1">
    <source>
        <dbReference type="ARBA" id="ARBA00022741"/>
    </source>
</evidence>
<sequence length="318" mass="38723">MPERLLFEVLVLELELVLFIGLELLVLYYQYQYQYQKKYLHLKRNLQSQQDLKPQLYFEHSMRNWRNQMMNQINFHLKQIDLLPEQYHQEIFKCLLIQLLRNWQKLMFLIDQFHYLHPRIKGKKLKISMDEKIKFKVCLIGDGGVGKSSIVQRLFMGQTYNPSNNESIYNPTVGSDFFTKSYQIGEDRYIQLNIWDLSGHPEFYKSRQEFYKDTQVLIYVFDHSFKESFDNLNEWYREFQNSQAETPILTYLVVNKVKSHNLKFNQIDKPRDKYLEQYEVDDYAELRRFNKVFQTSVYQSNIKIQNQFLKQIKDLVIF</sequence>
<dbReference type="EMBL" id="CCKQ01010879">
    <property type="protein sequence ID" value="CDW82401.1"/>
    <property type="molecule type" value="Genomic_DNA"/>
</dbReference>
<dbReference type="InterPro" id="IPR027417">
    <property type="entry name" value="P-loop_NTPase"/>
</dbReference>
<dbReference type="SMART" id="SM00175">
    <property type="entry name" value="RAB"/>
    <property type="match status" value="1"/>
</dbReference>
<evidence type="ECO:0000313" key="3">
    <source>
        <dbReference type="EMBL" id="CDW82401.1"/>
    </source>
</evidence>
<dbReference type="GO" id="GO:0003924">
    <property type="term" value="F:GTPase activity"/>
    <property type="evidence" value="ECO:0007669"/>
    <property type="project" value="InterPro"/>
</dbReference>
<dbReference type="Gene3D" id="3.40.50.300">
    <property type="entry name" value="P-loop containing nucleotide triphosphate hydrolases"/>
    <property type="match status" value="1"/>
</dbReference>
<evidence type="ECO:0000313" key="4">
    <source>
        <dbReference type="Proteomes" id="UP000039865"/>
    </source>
</evidence>
<accession>A0A078AKJ7</accession>
<dbReference type="Proteomes" id="UP000039865">
    <property type="component" value="Unassembled WGS sequence"/>
</dbReference>
<dbReference type="NCBIfam" id="TIGR00231">
    <property type="entry name" value="small_GTP"/>
    <property type="match status" value="1"/>
</dbReference>
<dbReference type="Pfam" id="PF08477">
    <property type="entry name" value="Roc"/>
    <property type="match status" value="1"/>
</dbReference>
<dbReference type="InterPro" id="IPR005225">
    <property type="entry name" value="Small_GTP-bd"/>
</dbReference>
<dbReference type="GO" id="GO:0005525">
    <property type="term" value="F:GTP binding"/>
    <property type="evidence" value="ECO:0007669"/>
    <property type="project" value="UniProtKB-KW"/>
</dbReference>
<evidence type="ECO:0000256" key="2">
    <source>
        <dbReference type="ARBA" id="ARBA00023134"/>
    </source>
</evidence>
<dbReference type="AlphaFoldDB" id="A0A078AKJ7"/>
<proteinExistence type="predicted"/>
<organism evidence="3 4">
    <name type="scientific">Stylonychia lemnae</name>
    <name type="common">Ciliate</name>
    <dbReference type="NCBI Taxonomy" id="5949"/>
    <lineage>
        <taxon>Eukaryota</taxon>
        <taxon>Sar</taxon>
        <taxon>Alveolata</taxon>
        <taxon>Ciliophora</taxon>
        <taxon>Intramacronucleata</taxon>
        <taxon>Spirotrichea</taxon>
        <taxon>Stichotrichia</taxon>
        <taxon>Sporadotrichida</taxon>
        <taxon>Oxytrichidae</taxon>
        <taxon>Stylonychinae</taxon>
        <taxon>Stylonychia</taxon>
    </lineage>
</organism>
<dbReference type="SMART" id="SM00173">
    <property type="entry name" value="RAS"/>
    <property type="match status" value="1"/>
</dbReference>
<keyword evidence="1" id="KW-0547">Nucleotide-binding</keyword>
<name>A0A078AKJ7_STYLE</name>
<dbReference type="PROSITE" id="PS51419">
    <property type="entry name" value="RAB"/>
    <property type="match status" value="1"/>
</dbReference>
<dbReference type="PANTHER" id="PTHR24073">
    <property type="entry name" value="DRAB5-RELATED"/>
    <property type="match status" value="1"/>
</dbReference>
<dbReference type="InterPro" id="IPR001806">
    <property type="entry name" value="Small_GTPase"/>
</dbReference>
<dbReference type="SMART" id="SM00174">
    <property type="entry name" value="RHO"/>
    <property type="match status" value="1"/>
</dbReference>
<dbReference type="SUPFAM" id="SSF52540">
    <property type="entry name" value="P-loop containing nucleoside triphosphate hydrolases"/>
    <property type="match status" value="1"/>
</dbReference>
<dbReference type="InParanoid" id="A0A078AKJ7"/>
<keyword evidence="4" id="KW-1185">Reference proteome</keyword>